<dbReference type="PRINTS" id="PR00834">
    <property type="entry name" value="PROTEASES2C"/>
</dbReference>
<dbReference type="EMBL" id="JACHLL010000001">
    <property type="protein sequence ID" value="MBB6339990.1"/>
    <property type="molecule type" value="Genomic_DNA"/>
</dbReference>
<keyword evidence="3 6" id="KW-0378">Hydrolase</keyword>
<keyword evidence="7" id="KW-1185">Reference proteome</keyword>
<dbReference type="InterPro" id="IPR036034">
    <property type="entry name" value="PDZ_sf"/>
</dbReference>
<protein>
    <submittedName>
        <fullName evidence="6">Serine protease DegS</fullName>
        <ecNumber evidence="6">3.4.21.-</ecNumber>
    </submittedName>
</protein>
<dbReference type="Proteomes" id="UP000557193">
    <property type="component" value="Unassembled WGS sequence"/>
</dbReference>
<dbReference type="GO" id="GO:0006508">
    <property type="term" value="P:proteolysis"/>
    <property type="evidence" value="ECO:0007669"/>
    <property type="project" value="UniProtKB-KW"/>
</dbReference>
<dbReference type="PROSITE" id="PS50106">
    <property type="entry name" value="PDZ"/>
    <property type="match status" value="1"/>
</dbReference>
<dbReference type="Gene3D" id="2.40.10.120">
    <property type="match status" value="1"/>
</dbReference>
<evidence type="ECO:0000256" key="3">
    <source>
        <dbReference type="ARBA" id="ARBA00022801"/>
    </source>
</evidence>
<dbReference type="SUPFAM" id="SSF50156">
    <property type="entry name" value="PDZ domain-like"/>
    <property type="match status" value="1"/>
</dbReference>
<evidence type="ECO:0000259" key="5">
    <source>
        <dbReference type="PROSITE" id="PS50106"/>
    </source>
</evidence>
<name>A0A7X0BQK4_9PSED</name>
<dbReference type="InterPro" id="IPR051201">
    <property type="entry name" value="Chloro_Bact_Ser_Proteases"/>
</dbReference>
<keyword evidence="2 6" id="KW-0645">Protease</keyword>
<evidence type="ECO:0000256" key="2">
    <source>
        <dbReference type="ARBA" id="ARBA00022670"/>
    </source>
</evidence>
<comment type="similarity">
    <text evidence="1">Belongs to the peptidase S1C family.</text>
</comment>
<comment type="caution">
    <text evidence="6">The sequence shown here is derived from an EMBL/GenBank/DDBJ whole genome shotgun (WGS) entry which is preliminary data.</text>
</comment>
<evidence type="ECO:0000313" key="7">
    <source>
        <dbReference type="Proteomes" id="UP000557193"/>
    </source>
</evidence>
<dbReference type="EC" id="3.4.21.-" evidence="6"/>
<dbReference type="RefSeq" id="WP_184679724.1">
    <property type="nucleotide sequence ID" value="NZ_JACHLL010000001.1"/>
</dbReference>
<dbReference type="PANTHER" id="PTHR43343">
    <property type="entry name" value="PEPTIDASE S12"/>
    <property type="match status" value="1"/>
</dbReference>
<dbReference type="InterPro" id="IPR009003">
    <property type="entry name" value="Peptidase_S1_PA"/>
</dbReference>
<dbReference type="AlphaFoldDB" id="A0A7X0BQK4"/>
<dbReference type="GO" id="GO:0004252">
    <property type="term" value="F:serine-type endopeptidase activity"/>
    <property type="evidence" value="ECO:0007669"/>
    <property type="project" value="InterPro"/>
</dbReference>
<organism evidence="6 7">
    <name type="scientific">Pseudomonas fluvialis</name>
    <dbReference type="NCBI Taxonomy" id="1793966"/>
    <lineage>
        <taxon>Bacteria</taxon>
        <taxon>Pseudomonadati</taxon>
        <taxon>Pseudomonadota</taxon>
        <taxon>Gammaproteobacteria</taxon>
        <taxon>Pseudomonadales</taxon>
        <taxon>Pseudomonadaceae</taxon>
        <taxon>Pseudomonas</taxon>
    </lineage>
</organism>
<dbReference type="Pfam" id="PF13180">
    <property type="entry name" value="PDZ_2"/>
    <property type="match status" value="1"/>
</dbReference>
<dbReference type="FunFam" id="2.40.10.10:FF:000001">
    <property type="entry name" value="Periplasmic serine protease DegS"/>
    <property type="match status" value="1"/>
</dbReference>
<evidence type="ECO:0000256" key="1">
    <source>
        <dbReference type="ARBA" id="ARBA00010541"/>
    </source>
</evidence>
<sequence length="383" mass="40668">MPKALRLYGWPLAAGLLLALLIIQQFPQWVGLPNNSVHLRQAPQYQPGMQGPVSYADAVNNAAPAVANLYTTKLVSKPVHPLFADPLFRRFFGDNLPRQQRMESSLGSAVIMSPEGYLLTNNHVIDGADQIVVALKDGRETLARVVGTDPETDLAVLKIDLQDLPAMTLGRSEKIRIGDVALAIGNPFGVGQTVTLGIISAKGRNRLGLNTYEDFIQTDAAINPGNSGGALVDAYGSLIGINTAIFSKSGGSQGIGFAIPTQLAMDVMQAIIEHGRVIRGWLGIEVQPLTPELAESFGLEGRPGIVVAGLYRDGPAQKAGLQLGDVILTIDGEEAGDGRRSMNQVARNKPGQQIALEVLRNGEVITLNAEVGARPPSNPASPQ</sequence>
<dbReference type="InterPro" id="IPR001940">
    <property type="entry name" value="Peptidase_S1C"/>
</dbReference>
<evidence type="ECO:0000313" key="6">
    <source>
        <dbReference type="EMBL" id="MBB6339990.1"/>
    </source>
</evidence>
<dbReference type="Pfam" id="PF13365">
    <property type="entry name" value="Trypsin_2"/>
    <property type="match status" value="1"/>
</dbReference>
<dbReference type="Gene3D" id="2.30.42.10">
    <property type="match status" value="1"/>
</dbReference>
<dbReference type="PANTHER" id="PTHR43343:SF3">
    <property type="entry name" value="PROTEASE DO-LIKE 8, CHLOROPLASTIC"/>
    <property type="match status" value="1"/>
</dbReference>
<dbReference type="SUPFAM" id="SSF50494">
    <property type="entry name" value="Trypsin-like serine proteases"/>
    <property type="match status" value="1"/>
</dbReference>
<dbReference type="InterPro" id="IPR001478">
    <property type="entry name" value="PDZ"/>
</dbReference>
<dbReference type="SMART" id="SM00228">
    <property type="entry name" value="PDZ"/>
    <property type="match status" value="1"/>
</dbReference>
<dbReference type="CDD" id="cd10839">
    <property type="entry name" value="cpPDZ1_DegP-like"/>
    <property type="match status" value="1"/>
</dbReference>
<gene>
    <name evidence="6" type="ORF">HNP49_000140</name>
</gene>
<keyword evidence="4" id="KW-0720">Serine protease</keyword>
<accession>A0A7X0BQK4</accession>
<feature type="domain" description="PDZ" evidence="5">
    <location>
        <begin position="271"/>
        <end position="362"/>
    </location>
</feature>
<reference evidence="6 7" key="1">
    <citation type="submission" date="2020-08" db="EMBL/GenBank/DDBJ databases">
        <title>Functional genomics of gut bacteria from endangered species of beetles.</title>
        <authorList>
            <person name="Carlos-Shanley C."/>
        </authorList>
    </citation>
    <scope>NUCLEOTIDE SEQUENCE [LARGE SCALE GENOMIC DNA]</scope>
    <source>
        <strain evidence="6 7">S00202</strain>
    </source>
</reference>
<evidence type="ECO:0000256" key="4">
    <source>
        <dbReference type="ARBA" id="ARBA00022825"/>
    </source>
</evidence>
<proteinExistence type="inferred from homology"/>